<gene>
    <name evidence="9" type="ORF">g.48701</name>
</gene>
<keyword evidence="5" id="KW-0805">Transcription regulation</keyword>
<evidence type="ECO:0000256" key="1">
    <source>
        <dbReference type="ARBA" id="ARBA00004123"/>
    </source>
</evidence>
<dbReference type="GO" id="GO:0005634">
    <property type="term" value="C:nucleus"/>
    <property type="evidence" value="ECO:0007669"/>
    <property type="project" value="UniProtKB-SubCell"/>
</dbReference>
<feature type="non-terminal residue" evidence="9">
    <location>
        <position position="1"/>
    </location>
</feature>
<name>A0A1B6GXV0_9HEMI</name>
<keyword evidence="7" id="KW-0539">Nucleus</keyword>
<evidence type="ECO:0000256" key="4">
    <source>
        <dbReference type="ARBA" id="ARBA00022833"/>
    </source>
</evidence>
<feature type="region of interest" description="Disordered" evidence="8">
    <location>
        <begin position="66"/>
        <end position="100"/>
    </location>
</feature>
<protein>
    <submittedName>
        <fullName evidence="9">Uncharacterized protein</fullName>
    </submittedName>
</protein>
<evidence type="ECO:0000256" key="8">
    <source>
        <dbReference type="SAM" id="MobiDB-lite"/>
    </source>
</evidence>
<dbReference type="GO" id="GO:0006355">
    <property type="term" value="P:regulation of DNA-templated transcription"/>
    <property type="evidence" value="ECO:0007669"/>
    <property type="project" value="InterPro"/>
</dbReference>
<dbReference type="PROSITE" id="PS51802">
    <property type="entry name" value="ZF_CCHHC"/>
    <property type="match status" value="1"/>
</dbReference>
<accession>A0A1B6GXV0</accession>
<evidence type="ECO:0000313" key="9">
    <source>
        <dbReference type="EMBL" id="JAS67255.1"/>
    </source>
</evidence>
<organism evidence="9">
    <name type="scientific">Cuerna arida</name>
    <dbReference type="NCBI Taxonomy" id="1464854"/>
    <lineage>
        <taxon>Eukaryota</taxon>
        <taxon>Metazoa</taxon>
        <taxon>Ecdysozoa</taxon>
        <taxon>Arthropoda</taxon>
        <taxon>Hexapoda</taxon>
        <taxon>Insecta</taxon>
        <taxon>Pterygota</taxon>
        <taxon>Neoptera</taxon>
        <taxon>Paraneoptera</taxon>
        <taxon>Hemiptera</taxon>
        <taxon>Auchenorrhyncha</taxon>
        <taxon>Membracoidea</taxon>
        <taxon>Cicadellidae</taxon>
        <taxon>Cicadellinae</taxon>
        <taxon>Proconiini</taxon>
        <taxon>Cuerna</taxon>
    </lineage>
</organism>
<dbReference type="AlphaFoldDB" id="A0A1B6GXV0"/>
<dbReference type="GO" id="GO:0008270">
    <property type="term" value="F:zinc ion binding"/>
    <property type="evidence" value="ECO:0007669"/>
    <property type="project" value="UniProtKB-KW"/>
</dbReference>
<reference evidence="9" key="1">
    <citation type="submission" date="2015-11" db="EMBL/GenBank/DDBJ databases">
        <title>De novo transcriptome assembly of four potential Pierce s Disease insect vectors from Arizona vineyards.</title>
        <authorList>
            <person name="Tassone E.E."/>
        </authorList>
    </citation>
    <scope>NUCLEOTIDE SEQUENCE</scope>
</reference>
<feature type="non-terminal residue" evidence="9">
    <location>
        <position position="133"/>
    </location>
</feature>
<sequence length="133" mass="14641">CVTHGCKGIGSVGCMSGLSHHTFESNCPYALRNLANQVVKFDRVCFGPAPNIHNFVSNINSTRSQKNVDSIVEDNSRKGKDKRKNSIDDNNGEENDDNDVIIISETTMNKNHSLIAPENLENVVIEKSPEIVT</sequence>
<evidence type="ECO:0000256" key="3">
    <source>
        <dbReference type="ARBA" id="ARBA00022771"/>
    </source>
</evidence>
<feature type="compositionally biased region" description="Acidic residues" evidence="8">
    <location>
        <begin position="90"/>
        <end position="99"/>
    </location>
</feature>
<keyword evidence="6" id="KW-0804">Transcription</keyword>
<evidence type="ECO:0000256" key="5">
    <source>
        <dbReference type="ARBA" id="ARBA00023015"/>
    </source>
</evidence>
<dbReference type="EMBL" id="GECZ01002514">
    <property type="protein sequence ID" value="JAS67255.1"/>
    <property type="molecule type" value="Transcribed_RNA"/>
</dbReference>
<keyword evidence="4" id="KW-0862">Zinc</keyword>
<evidence type="ECO:0000256" key="2">
    <source>
        <dbReference type="ARBA" id="ARBA00022723"/>
    </source>
</evidence>
<evidence type="ECO:0000256" key="7">
    <source>
        <dbReference type="ARBA" id="ARBA00023242"/>
    </source>
</evidence>
<dbReference type="InterPro" id="IPR002515">
    <property type="entry name" value="Znf_C2H2C"/>
</dbReference>
<evidence type="ECO:0000256" key="6">
    <source>
        <dbReference type="ARBA" id="ARBA00023163"/>
    </source>
</evidence>
<keyword evidence="3" id="KW-0863">Zinc-finger</keyword>
<comment type="subcellular location">
    <subcellularLocation>
        <location evidence="1">Nucleus</location>
    </subcellularLocation>
</comment>
<keyword evidence="2" id="KW-0479">Metal-binding</keyword>
<proteinExistence type="predicted"/>